<dbReference type="HOGENOM" id="CLU_001734_2_2_9"/>
<dbReference type="Gene3D" id="3.30.70.420">
    <property type="entry name" value="Hydroxymethylglutaryl-CoA reductase, class I/II, NAD/NADP-binding domain"/>
    <property type="match status" value="1"/>
</dbReference>
<dbReference type="AlphaFoldDB" id="G8TW74"/>
<reference evidence="4" key="1">
    <citation type="submission" date="2011-12" db="EMBL/GenBank/DDBJ databases">
        <title>The complete genome of chromosome of Sulfobacillus acidophilus DSM 10332.</title>
        <authorList>
            <person name="Lucas S."/>
            <person name="Han J."/>
            <person name="Lapidus A."/>
            <person name="Bruce D."/>
            <person name="Goodwin L."/>
            <person name="Pitluck S."/>
            <person name="Peters L."/>
            <person name="Kyrpides N."/>
            <person name="Mavromatis K."/>
            <person name="Ivanova N."/>
            <person name="Mikhailova N."/>
            <person name="Chertkov O."/>
            <person name="Saunders E."/>
            <person name="Detter J.C."/>
            <person name="Tapia R."/>
            <person name="Han C."/>
            <person name="Land M."/>
            <person name="Hauser L."/>
            <person name="Markowitz V."/>
            <person name="Cheng J.-F."/>
            <person name="Hugenholtz P."/>
            <person name="Woyke T."/>
            <person name="Wu D."/>
            <person name="Pukall R."/>
            <person name="Gehrich-Schroeter G."/>
            <person name="Schneider S."/>
            <person name="Klenk H.-P."/>
            <person name="Eisen J.A."/>
        </authorList>
    </citation>
    <scope>NUCLEOTIDE SEQUENCE [LARGE SCALE GENOMIC DNA]</scope>
    <source>
        <strain evidence="4">ATCC 700253 / DSM 10332 / NAL</strain>
    </source>
</reference>
<dbReference type="SUPFAM" id="SSF56542">
    <property type="entry name" value="Substrate-binding domain of HMG-CoA reductase"/>
    <property type="match status" value="1"/>
</dbReference>
<dbReference type="Gene3D" id="3.90.770.10">
    <property type="entry name" value="3-hydroxy-3-methylglutaryl-coenzyme A Reductase, Chain A, domain 2"/>
    <property type="match status" value="1"/>
</dbReference>
<dbReference type="InterPro" id="IPR023074">
    <property type="entry name" value="HMG_CoA_Rdtase_cat_sf"/>
</dbReference>
<keyword evidence="2 3" id="KW-0560">Oxidoreductase</keyword>
<dbReference type="EMBL" id="CP003179">
    <property type="protein sequence ID" value="AEW03717.1"/>
    <property type="molecule type" value="Genomic_DNA"/>
</dbReference>
<dbReference type="KEGG" id="sap:Sulac_0144"/>
<evidence type="ECO:0000256" key="2">
    <source>
        <dbReference type="ARBA" id="ARBA00023002"/>
    </source>
</evidence>
<dbReference type="InterPro" id="IPR009023">
    <property type="entry name" value="HMG_CoA_Rdtase_NAD(P)-bd_sf"/>
</dbReference>
<comment type="similarity">
    <text evidence="1">Belongs to the HMG-CoA reductase family.</text>
</comment>
<name>G8TW74_SULAD</name>
<dbReference type="InterPro" id="IPR002202">
    <property type="entry name" value="HMG_CoA_Rdtase"/>
</dbReference>
<dbReference type="PRINTS" id="PR00071">
    <property type="entry name" value="HMGCOARDTASE"/>
</dbReference>
<dbReference type="PROSITE" id="PS00318">
    <property type="entry name" value="HMG_COA_REDUCTASE_2"/>
    <property type="match status" value="1"/>
</dbReference>
<dbReference type="PANTHER" id="PTHR10572:SF24">
    <property type="entry name" value="3-HYDROXY-3-METHYLGLUTARYL-COENZYME A REDUCTASE"/>
    <property type="match status" value="1"/>
</dbReference>
<dbReference type="PROSITE" id="PS50065">
    <property type="entry name" value="HMG_COA_REDUCTASE_4"/>
    <property type="match status" value="1"/>
</dbReference>
<evidence type="ECO:0000256" key="1">
    <source>
        <dbReference type="ARBA" id="ARBA00007661"/>
    </source>
</evidence>
<organism evidence="3 4">
    <name type="scientific">Sulfobacillus acidophilus (strain ATCC 700253 / DSM 10332 / NAL)</name>
    <dbReference type="NCBI Taxonomy" id="679936"/>
    <lineage>
        <taxon>Bacteria</taxon>
        <taxon>Bacillati</taxon>
        <taxon>Bacillota</taxon>
        <taxon>Clostridia</taxon>
        <taxon>Eubacteriales</taxon>
        <taxon>Clostridiales Family XVII. Incertae Sedis</taxon>
        <taxon>Sulfobacillus</taxon>
    </lineage>
</organism>
<dbReference type="PATRIC" id="fig|679936.5.peg.150"/>
<accession>G8TW74</accession>
<dbReference type="PANTHER" id="PTHR10572">
    <property type="entry name" value="3-HYDROXY-3-METHYLGLUTARYL-COENZYME A REDUCTASE"/>
    <property type="match status" value="1"/>
</dbReference>
<evidence type="ECO:0000313" key="3">
    <source>
        <dbReference type="EMBL" id="AEW03717.1"/>
    </source>
</evidence>
<evidence type="ECO:0000313" key="4">
    <source>
        <dbReference type="Proteomes" id="UP000005439"/>
    </source>
</evidence>
<dbReference type="GO" id="GO:0004420">
    <property type="term" value="F:hydroxymethylglutaryl-CoA reductase (NADPH) activity"/>
    <property type="evidence" value="ECO:0007669"/>
    <property type="project" value="UniProtKB-EC"/>
</dbReference>
<reference evidence="3 4" key="2">
    <citation type="journal article" date="2012" name="Stand. Genomic Sci.">
        <title>Complete genome sequence of the moderately thermophilic mineral-sulfide-oxidizing firmicute Sulfobacillus acidophilus type strain (NAL(T)).</title>
        <authorList>
            <person name="Anderson I."/>
            <person name="Chertkov O."/>
            <person name="Chen A."/>
            <person name="Saunders E."/>
            <person name="Lapidus A."/>
            <person name="Nolan M."/>
            <person name="Lucas S."/>
            <person name="Hammon N."/>
            <person name="Deshpande S."/>
            <person name="Cheng J.F."/>
            <person name="Han C."/>
            <person name="Tapia R."/>
            <person name="Goodwin L.A."/>
            <person name="Pitluck S."/>
            <person name="Liolios K."/>
            <person name="Pagani I."/>
            <person name="Ivanova N."/>
            <person name="Mikhailova N."/>
            <person name="Pati A."/>
            <person name="Palaniappan K."/>
            <person name="Land M."/>
            <person name="Pan C."/>
            <person name="Rohde M."/>
            <person name="Pukall R."/>
            <person name="Goker M."/>
            <person name="Detter J.C."/>
            <person name="Woyke T."/>
            <person name="Bristow J."/>
            <person name="Eisen J.A."/>
            <person name="Markowitz V."/>
            <person name="Hugenholtz P."/>
            <person name="Kyrpides N.C."/>
            <person name="Klenk H.P."/>
            <person name="Mavromatis K."/>
        </authorList>
    </citation>
    <scope>NUCLEOTIDE SEQUENCE [LARGE SCALE GENOMIC DNA]</scope>
    <source>
        <strain evidence="4">ATCC 700253 / DSM 10332 / NAL</strain>
    </source>
</reference>
<protein>
    <submittedName>
        <fullName evidence="3">3-hydroxy-3-methylglutaryl-coenzyme A reductase</fullName>
        <ecNumber evidence="3">1.1.1.34</ecNumber>
    </submittedName>
</protein>
<dbReference type="SUPFAM" id="SSF55035">
    <property type="entry name" value="NAD-binding domain of HMG-CoA reductase"/>
    <property type="match status" value="1"/>
</dbReference>
<dbReference type="InterPro" id="IPR009029">
    <property type="entry name" value="HMG_CoA_Rdtase_sub-bd_dom_sf"/>
</dbReference>
<dbReference type="EC" id="1.1.1.34" evidence="3"/>
<sequence>MSPRRWTHRNHRAAIEDRQAALRALPQWRPEDDRVFDWSVDPEQLGTHLESLTAQMVLPVAVVGPATITYGQYHWHRGAFEEVRRQTESIFVPLAHTEGGLSVSMQRGFNILNEAGGVQTYVLNDMMTRDSAFVFYTAQEAYAFQQWILERREALRQWLNDPDLPEKKVPPGQKVAPVSRHAELLAIDTVLVGPVCHLLYRFYTHEACGPNMMTRNAYALNREIVRQTEPYGWKPLNIFLEANMGGDKKPSHEHYNGGHGKTVLATATLTHQQLKHFLNITVEDVRRLEWTGLHGSNASGMQSFAFTPASAVAAIFATTGQDLGMVGTSSMAHATIQEVPEGAAFSLQLGGVEVGTVGGGTTLPHAETFLRLMGCQGPGSAQKLAQIIAAAALALEISASASMASRGSENFFRAHLERGGHRSEKGQQPS</sequence>
<dbReference type="Pfam" id="PF00368">
    <property type="entry name" value="HMG-CoA_red"/>
    <property type="match status" value="1"/>
</dbReference>
<dbReference type="GO" id="GO:0015936">
    <property type="term" value="P:coenzyme A metabolic process"/>
    <property type="evidence" value="ECO:0007669"/>
    <property type="project" value="InterPro"/>
</dbReference>
<gene>
    <name evidence="3" type="ordered locus">Sulac_0144</name>
</gene>
<proteinExistence type="inferred from homology"/>
<dbReference type="InterPro" id="IPR023076">
    <property type="entry name" value="HMG_CoA_Rdtase_CS"/>
</dbReference>
<dbReference type="STRING" id="679936.Sulac_0144"/>
<keyword evidence="4" id="KW-1185">Reference proteome</keyword>
<dbReference type="Proteomes" id="UP000005439">
    <property type="component" value="Chromosome"/>
</dbReference>